<evidence type="ECO:0000313" key="1">
    <source>
        <dbReference type="EMBL" id="VFK39866.1"/>
    </source>
</evidence>
<protein>
    <recommendedName>
        <fullName evidence="2">DUF2442 domain-containing protein</fullName>
    </recommendedName>
</protein>
<dbReference type="Gene3D" id="3.30.2020.10">
    <property type="entry name" value="NE0471-like N-terminal domain"/>
    <property type="match status" value="1"/>
</dbReference>
<dbReference type="InterPro" id="IPR036782">
    <property type="entry name" value="NE0471-like_N"/>
</dbReference>
<proteinExistence type="predicted"/>
<dbReference type="SUPFAM" id="SSF143880">
    <property type="entry name" value="NE0471 N-terminal domain-like"/>
    <property type="match status" value="1"/>
</dbReference>
<organism evidence="1">
    <name type="scientific">Candidatus Kentrum sp. TC</name>
    <dbReference type="NCBI Taxonomy" id="2126339"/>
    <lineage>
        <taxon>Bacteria</taxon>
        <taxon>Pseudomonadati</taxon>
        <taxon>Pseudomonadota</taxon>
        <taxon>Gammaproteobacteria</taxon>
        <taxon>Candidatus Kentrum</taxon>
    </lineage>
</organism>
<name>A0A450YE93_9GAMM</name>
<dbReference type="EMBL" id="CAADFT010000005">
    <property type="protein sequence ID" value="VFK39866.1"/>
    <property type="molecule type" value="Genomic_DNA"/>
</dbReference>
<accession>A0A450YE93</accession>
<dbReference type="InterPro" id="IPR018841">
    <property type="entry name" value="DUF2442"/>
</dbReference>
<dbReference type="Pfam" id="PF10387">
    <property type="entry name" value="DUF2442"/>
    <property type="match status" value="1"/>
</dbReference>
<gene>
    <name evidence="1" type="ORF">BECKTC1821E_GA0114239_100576</name>
</gene>
<reference evidence="1" key="1">
    <citation type="submission" date="2019-02" db="EMBL/GenBank/DDBJ databases">
        <authorList>
            <person name="Gruber-Vodicka R. H."/>
            <person name="Seah K. B. B."/>
        </authorList>
    </citation>
    <scope>NUCLEOTIDE SEQUENCE</scope>
    <source>
        <strain evidence="1">BECK_BZ125</strain>
    </source>
</reference>
<sequence>MIQEGKIITMEKAEHIGSYKLRLRFNDHTRQIVDFYPFLSSSCNPLITKYLNMDQFLKFEIEEGDLEWNDYDLCFPIADLYENKITS</sequence>
<evidence type="ECO:0008006" key="2">
    <source>
        <dbReference type="Google" id="ProtNLM"/>
    </source>
</evidence>
<dbReference type="AlphaFoldDB" id="A0A450YE93"/>